<keyword evidence="2" id="KW-1185">Reference proteome</keyword>
<name>U5D943_AMBTC</name>
<evidence type="ECO:0000313" key="1">
    <source>
        <dbReference type="EMBL" id="ERN19004.1"/>
    </source>
</evidence>
<reference evidence="2" key="1">
    <citation type="journal article" date="2013" name="Science">
        <title>The Amborella genome and the evolution of flowering plants.</title>
        <authorList>
            <consortium name="Amborella Genome Project"/>
        </authorList>
    </citation>
    <scope>NUCLEOTIDE SEQUENCE [LARGE SCALE GENOMIC DNA]</scope>
</reference>
<dbReference type="Gramene" id="ERN19004">
    <property type="protein sequence ID" value="ERN19004"/>
    <property type="gene ID" value="AMTR_s00061p00036000"/>
</dbReference>
<gene>
    <name evidence="1" type="ORF">AMTR_s00061p00036000</name>
</gene>
<sequence>MGALLDVDEEYREAWLLQHSDKVAVAFSMINALPGGSAVPGLEAIILSPVSLEKVPEQKNHGRVPALINR</sequence>
<proteinExistence type="predicted"/>
<protein>
    <submittedName>
        <fullName evidence="1">Uncharacterized protein</fullName>
    </submittedName>
</protein>
<accession>U5D943</accession>
<dbReference type="AlphaFoldDB" id="U5D943"/>
<dbReference type="EMBL" id="KI392075">
    <property type="protein sequence ID" value="ERN19004.1"/>
    <property type="molecule type" value="Genomic_DNA"/>
</dbReference>
<organism evidence="1 2">
    <name type="scientific">Amborella trichopoda</name>
    <dbReference type="NCBI Taxonomy" id="13333"/>
    <lineage>
        <taxon>Eukaryota</taxon>
        <taxon>Viridiplantae</taxon>
        <taxon>Streptophyta</taxon>
        <taxon>Embryophyta</taxon>
        <taxon>Tracheophyta</taxon>
        <taxon>Spermatophyta</taxon>
        <taxon>Magnoliopsida</taxon>
        <taxon>Amborellales</taxon>
        <taxon>Amborellaceae</taxon>
        <taxon>Amborella</taxon>
    </lineage>
</organism>
<dbReference type="HOGENOM" id="CLU_2761173_0_0_1"/>
<evidence type="ECO:0000313" key="2">
    <source>
        <dbReference type="Proteomes" id="UP000017836"/>
    </source>
</evidence>
<dbReference type="Proteomes" id="UP000017836">
    <property type="component" value="Unassembled WGS sequence"/>
</dbReference>